<sequence length="172" mass="19076">MSLLSRLFRSRSDPREALRPLWHRTVEISREPHWYAQCGVEDSVAGRFDMITATLAIVLIRMEREEELIASSVWLTELFVEDMDGQLRESGVGDMVVGKHIGRLMAVLGGRLGAYREGLAEQGDSQLAEAITRNVSLVDNTGPEKLAAALRRLEADCAAMPGTALLEGRIER</sequence>
<dbReference type="AlphaFoldDB" id="A0A420EJF6"/>
<gene>
    <name evidence="3" type="ORF">D6851_11825</name>
</gene>
<comment type="caution">
    <text evidence="3">The sequence shown here is derived from an EMBL/GenBank/DDBJ whole genome shotgun (WGS) entry which is preliminary data.</text>
</comment>
<reference evidence="3 4" key="1">
    <citation type="submission" date="2018-09" db="EMBL/GenBank/DDBJ databases">
        <title>Altererythrobacter spongiae sp. nov., isolated from a marine sponge.</title>
        <authorList>
            <person name="Zhuang L."/>
            <person name="Luo L."/>
        </authorList>
    </citation>
    <scope>NUCLEOTIDE SEQUENCE [LARGE SCALE GENOMIC DNA]</scope>
    <source>
        <strain evidence="3 4">HN-Y73</strain>
    </source>
</reference>
<feature type="domain" description="Ubiquinol-cytochrome c chaperone" evidence="2">
    <location>
        <begin position="37"/>
        <end position="170"/>
    </location>
</feature>
<dbReference type="OrthoDB" id="7158889at2"/>
<protein>
    <recommendedName>
        <fullName evidence="2">Ubiquinol-cytochrome c chaperone domain-containing protein</fullName>
    </recommendedName>
</protein>
<keyword evidence="4" id="KW-1185">Reference proteome</keyword>
<name>A0A420EJF6_9SPHN</name>
<evidence type="ECO:0000313" key="4">
    <source>
        <dbReference type="Proteomes" id="UP000284395"/>
    </source>
</evidence>
<dbReference type="InterPro" id="IPR021150">
    <property type="entry name" value="Ubiq_cyt_c_chap"/>
</dbReference>
<proteinExistence type="inferred from homology"/>
<evidence type="ECO:0000259" key="2">
    <source>
        <dbReference type="Pfam" id="PF03981"/>
    </source>
</evidence>
<dbReference type="Proteomes" id="UP000284395">
    <property type="component" value="Unassembled WGS sequence"/>
</dbReference>
<dbReference type="EMBL" id="RAPF01000005">
    <property type="protein sequence ID" value="RKF20790.1"/>
    <property type="molecule type" value="Genomic_DNA"/>
</dbReference>
<comment type="similarity">
    <text evidence="1">Belongs to the UPF0174 family.</text>
</comment>
<organism evidence="3 4">
    <name type="scientific">Altericroceibacterium spongiae</name>
    <dbReference type="NCBI Taxonomy" id="2320269"/>
    <lineage>
        <taxon>Bacteria</taxon>
        <taxon>Pseudomonadati</taxon>
        <taxon>Pseudomonadota</taxon>
        <taxon>Alphaproteobacteria</taxon>
        <taxon>Sphingomonadales</taxon>
        <taxon>Erythrobacteraceae</taxon>
        <taxon>Altericroceibacterium</taxon>
    </lineage>
</organism>
<evidence type="ECO:0000256" key="1">
    <source>
        <dbReference type="ARBA" id="ARBA00006436"/>
    </source>
</evidence>
<accession>A0A420EJF6</accession>
<dbReference type="Pfam" id="PF03981">
    <property type="entry name" value="Ubiq_cyt_C_chap"/>
    <property type="match status" value="1"/>
</dbReference>
<evidence type="ECO:0000313" key="3">
    <source>
        <dbReference type="EMBL" id="RKF20790.1"/>
    </source>
</evidence>
<dbReference type="RefSeq" id="WP_120325073.1">
    <property type="nucleotide sequence ID" value="NZ_RAPF01000005.1"/>
</dbReference>